<protein>
    <submittedName>
        <fullName evidence="4">DNA protection during starvation protein 2</fullName>
        <ecNumber evidence="4">1.16.-.-</ecNumber>
    </submittedName>
</protein>
<dbReference type="CDD" id="cd01043">
    <property type="entry name" value="DPS"/>
    <property type="match status" value="1"/>
</dbReference>
<dbReference type="SUPFAM" id="SSF47240">
    <property type="entry name" value="Ferritin-like"/>
    <property type="match status" value="1"/>
</dbReference>
<dbReference type="PROSITE" id="PS00819">
    <property type="entry name" value="DPS_2"/>
    <property type="match status" value="1"/>
</dbReference>
<dbReference type="PIRSF" id="PIRSF005900">
    <property type="entry name" value="Dps"/>
    <property type="match status" value="1"/>
</dbReference>
<sequence>MGEQLKNKIMAKADIGLTPKQTEILAEMLEPLLADEFLLYLKTRNAHWNVEGPDFHTVHVYFEQLYTELENVVDEVAERLRKLGHYAPATMKQYLSLTHLSEQGDGKNDSLSYMKNLLADHDAIIVYLRECIVKIGNEVEFAYGTSDYLTTLMEQHETTAWMLRSHLK</sequence>
<evidence type="ECO:0000259" key="3">
    <source>
        <dbReference type="Pfam" id="PF00210"/>
    </source>
</evidence>
<dbReference type="EC" id="1.16.-.-" evidence="4"/>
<evidence type="ECO:0000256" key="1">
    <source>
        <dbReference type="ARBA" id="ARBA00009497"/>
    </source>
</evidence>
<gene>
    <name evidence="4" type="primary">dps2</name>
    <name evidence="4" type="ORF">PIECOFPK_02376</name>
</gene>
<dbReference type="InterPro" id="IPR012347">
    <property type="entry name" value="Ferritin-like"/>
</dbReference>
<dbReference type="Gene3D" id="1.20.1260.10">
    <property type="match status" value="1"/>
</dbReference>
<dbReference type="InterPro" id="IPR023188">
    <property type="entry name" value="DPS_DNA-bd_CS"/>
</dbReference>
<dbReference type="PROSITE" id="PS00818">
    <property type="entry name" value="DPS_1"/>
    <property type="match status" value="1"/>
</dbReference>
<dbReference type="InterPro" id="IPR002177">
    <property type="entry name" value="DPS_DNA-bd"/>
</dbReference>
<dbReference type="EMBL" id="CP144143">
    <property type="protein sequence ID" value="WWC84637.1"/>
    <property type="molecule type" value="Genomic_DNA"/>
</dbReference>
<evidence type="ECO:0000256" key="2">
    <source>
        <dbReference type="RuleBase" id="RU003875"/>
    </source>
</evidence>
<name>A0ABZ2EMF7_9BACT</name>
<organism evidence="4 5">
    <name type="scientific">Mycovorax composti</name>
    <dbReference type="NCBI Taxonomy" id="2962693"/>
    <lineage>
        <taxon>Bacteria</taxon>
        <taxon>Pseudomonadati</taxon>
        <taxon>Bacteroidota</taxon>
        <taxon>Chitinophagia</taxon>
        <taxon>Chitinophagales</taxon>
        <taxon>Chitinophagaceae</taxon>
        <taxon>Mycovorax</taxon>
    </lineage>
</organism>
<dbReference type="PANTHER" id="PTHR42932">
    <property type="entry name" value="GENERAL STRESS PROTEIN 20U"/>
    <property type="match status" value="1"/>
</dbReference>
<dbReference type="Pfam" id="PF00210">
    <property type="entry name" value="Ferritin"/>
    <property type="match status" value="1"/>
</dbReference>
<proteinExistence type="inferred from homology"/>
<dbReference type="GO" id="GO:0016491">
    <property type="term" value="F:oxidoreductase activity"/>
    <property type="evidence" value="ECO:0007669"/>
    <property type="project" value="UniProtKB-KW"/>
</dbReference>
<comment type="similarity">
    <text evidence="1 2">Belongs to the Dps family.</text>
</comment>
<evidence type="ECO:0000313" key="4">
    <source>
        <dbReference type="EMBL" id="WWC84637.1"/>
    </source>
</evidence>
<dbReference type="InterPro" id="IPR009078">
    <property type="entry name" value="Ferritin-like_SF"/>
</dbReference>
<dbReference type="PANTHER" id="PTHR42932:SF3">
    <property type="entry name" value="DNA PROTECTION DURING STARVATION PROTEIN"/>
    <property type="match status" value="1"/>
</dbReference>
<keyword evidence="4" id="KW-0560">Oxidoreductase</keyword>
<dbReference type="Proteomes" id="UP001321305">
    <property type="component" value="Chromosome"/>
</dbReference>
<feature type="domain" description="Ferritin/DPS" evidence="3">
    <location>
        <begin position="28"/>
        <end position="168"/>
    </location>
</feature>
<reference evidence="5" key="1">
    <citation type="submission" date="2024-01" db="EMBL/GenBank/DDBJ databases">
        <title>Mycovorax composti gen. nov. sp. nov., a member of the family Chitinophagaceae isolated from button mushroom compost.</title>
        <authorList>
            <person name="Thai M."/>
            <person name="Bell T.L."/>
            <person name="Kertesz M.A."/>
        </authorList>
    </citation>
    <scope>NUCLEOTIDE SEQUENCE [LARGE SCALE GENOMIC DNA]</scope>
    <source>
        <strain evidence="5">C216</strain>
    </source>
</reference>
<dbReference type="PRINTS" id="PR01346">
    <property type="entry name" value="HELNAPAPROT"/>
</dbReference>
<dbReference type="InterPro" id="IPR008331">
    <property type="entry name" value="Ferritin_DPS_dom"/>
</dbReference>
<evidence type="ECO:0000313" key="5">
    <source>
        <dbReference type="Proteomes" id="UP001321305"/>
    </source>
</evidence>
<keyword evidence="5" id="KW-1185">Reference proteome</keyword>
<accession>A0ABZ2EMF7</accession>